<proteinExistence type="predicted"/>
<evidence type="ECO:0000313" key="3">
    <source>
        <dbReference type="Proteomes" id="UP001562357"/>
    </source>
</evidence>
<protein>
    <submittedName>
        <fullName evidence="2">Uncharacterized protein</fullName>
    </submittedName>
</protein>
<reference evidence="3" key="1">
    <citation type="submission" date="2024-06" db="EMBL/GenBank/DDBJ databases">
        <title>Draft Genome Sequences of Epichloe bromicola Strains Isolated from Elymus ciliaris.</title>
        <authorList>
            <consortium name="Epichloe bromicola genome sequencing consortium"/>
            <person name="Miura A."/>
            <person name="Imano S."/>
            <person name="Ashida A."/>
            <person name="Sato I."/>
            <person name="Chiba S."/>
            <person name="Tanaka A."/>
            <person name="Camagna M."/>
            <person name="Takemoto D."/>
        </authorList>
    </citation>
    <scope>NUCLEOTIDE SEQUENCE [LARGE SCALE GENOMIC DNA]</scope>
    <source>
        <strain evidence="3">DP</strain>
    </source>
</reference>
<name>A0ABQ0CNU0_9HYPO</name>
<accession>A0ABQ0CNU0</accession>
<feature type="signal peptide" evidence="1">
    <location>
        <begin position="1"/>
        <end position="15"/>
    </location>
</feature>
<dbReference type="EMBL" id="BAAFGZ010000110">
    <property type="protein sequence ID" value="GAB0135104.1"/>
    <property type="molecule type" value="Genomic_DNA"/>
</dbReference>
<evidence type="ECO:0000313" key="2">
    <source>
        <dbReference type="EMBL" id="GAB0135104.1"/>
    </source>
</evidence>
<keyword evidence="1" id="KW-0732">Signal</keyword>
<evidence type="ECO:0000256" key="1">
    <source>
        <dbReference type="SAM" id="SignalP"/>
    </source>
</evidence>
<sequence length="112" mass="12393">MKLNHLLTFLPSAAAVALPLTQRGHVLPNACCFTLHDAANNRIIKQTEENGFITLSGDNPEGWYCLDLSDPRKILWDAFNSSCFVNPDQAIQCLDPTPSSDMDVTMKLGWSN</sequence>
<comment type="caution">
    <text evidence="2">The sequence shown here is derived from an EMBL/GenBank/DDBJ whole genome shotgun (WGS) entry which is preliminary data.</text>
</comment>
<gene>
    <name evidence="2" type="primary">g3453</name>
    <name evidence="2" type="ORF">EsDP_00003453</name>
</gene>
<feature type="chain" id="PRO_5046811419" evidence="1">
    <location>
        <begin position="16"/>
        <end position="112"/>
    </location>
</feature>
<dbReference type="Proteomes" id="UP001562357">
    <property type="component" value="Unassembled WGS sequence"/>
</dbReference>
<keyword evidence="3" id="KW-1185">Reference proteome</keyword>
<organism evidence="2 3">
    <name type="scientific">Epichloe bromicola</name>
    <dbReference type="NCBI Taxonomy" id="79588"/>
    <lineage>
        <taxon>Eukaryota</taxon>
        <taxon>Fungi</taxon>
        <taxon>Dikarya</taxon>
        <taxon>Ascomycota</taxon>
        <taxon>Pezizomycotina</taxon>
        <taxon>Sordariomycetes</taxon>
        <taxon>Hypocreomycetidae</taxon>
        <taxon>Hypocreales</taxon>
        <taxon>Clavicipitaceae</taxon>
        <taxon>Epichloe</taxon>
    </lineage>
</organism>